<accession>A0A8I1AB65</accession>
<keyword evidence="3 6" id="KW-0812">Transmembrane</keyword>
<evidence type="ECO:0000256" key="5">
    <source>
        <dbReference type="ARBA" id="ARBA00023136"/>
    </source>
</evidence>
<dbReference type="Proteomes" id="UP000633619">
    <property type="component" value="Unassembled WGS sequence"/>
</dbReference>
<evidence type="ECO:0000256" key="6">
    <source>
        <dbReference type="RuleBase" id="RU004379"/>
    </source>
</evidence>
<dbReference type="AlphaFoldDB" id="A0A8I1AB65"/>
<dbReference type="PANTHER" id="PTHR23291">
    <property type="entry name" value="BAX INHIBITOR-RELATED"/>
    <property type="match status" value="1"/>
</dbReference>
<keyword evidence="8" id="KW-1185">Reference proteome</keyword>
<feature type="transmembrane region" description="Helical" evidence="6">
    <location>
        <begin position="160"/>
        <end position="178"/>
    </location>
</feature>
<dbReference type="PANTHER" id="PTHR23291:SF50">
    <property type="entry name" value="PROTEIN LIFEGUARD 4"/>
    <property type="match status" value="1"/>
</dbReference>
<organism evidence="7 8">
    <name type="scientific">Thermoactinomyces intermedius</name>
    <dbReference type="NCBI Taxonomy" id="2024"/>
    <lineage>
        <taxon>Bacteria</taxon>
        <taxon>Bacillati</taxon>
        <taxon>Bacillota</taxon>
        <taxon>Bacilli</taxon>
        <taxon>Bacillales</taxon>
        <taxon>Thermoactinomycetaceae</taxon>
        <taxon>Thermoactinomyces</taxon>
    </lineage>
</organism>
<sequence length="226" mass="24811">MNETTAVQIQQRLMQRVFSWMFAGLSMTAIIAIALYSNPDVPVFLASTPGVFWGILIAELIVVFGLSALLHKLTPFMATFAFFLYAALNGVTFTLILAQFDLALIGTAFLIAAGMFGLFAVIGYVTKINLTKIGSIAIMGAIGLVLASLVNLFFLHSSVVELVISYLLVLVFCIVTAYDIQYIKRMSERAYDEKTATKLAIFGALMLYLDFIIIFKNLLSILSSDD</sequence>
<feature type="transmembrane region" description="Helical" evidence="6">
    <location>
        <begin position="133"/>
        <end position="154"/>
    </location>
</feature>
<comment type="similarity">
    <text evidence="2 6">Belongs to the BI1 family.</text>
</comment>
<evidence type="ECO:0000313" key="8">
    <source>
        <dbReference type="Proteomes" id="UP000633619"/>
    </source>
</evidence>
<comment type="subcellular location">
    <subcellularLocation>
        <location evidence="1">Membrane</location>
        <topology evidence="1">Multi-pass membrane protein</topology>
    </subcellularLocation>
</comment>
<feature type="transmembrane region" description="Helical" evidence="6">
    <location>
        <begin position="50"/>
        <end position="70"/>
    </location>
</feature>
<proteinExistence type="inferred from homology"/>
<feature type="transmembrane region" description="Helical" evidence="6">
    <location>
        <begin position="17"/>
        <end position="38"/>
    </location>
</feature>
<gene>
    <name evidence="7" type="ORF">I8U20_12115</name>
</gene>
<reference evidence="7 8" key="1">
    <citation type="submission" date="2020-12" db="EMBL/GenBank/DDBJ databases">
        <title>WGS of Thermoactinomyces spp.</title>
        <authorList>
            <person name="Cheng K."/>
        </authorList>
    </citation>
    <scope>NUCLEOTIDE SEQUENCE [LARGE SCALE GENOMIC DNA]</scope>
    <source>
        <strain evidence="8">CICC 10671\DSM 43846</strain>
    </source>
</reference>
<dbReference type="EMBL" id="JAECVW010000009">
    <property type="protein sequence ID" value="MBH8596061.1"/>
    <property type="molecule type" value="Genomic_DNA"/>
</dbReference>
<name>A0A8I1AB65_THEIN</name>
<protein>
    <submittedName>
        <fullName evidence="7">Bax inhibitor-1/YccA family protein</fullName>
    </submittedName>
</protein>
<feature type="transmembrane region" description="Helical" evidence="6">
    <location>
        <begin position="104"/>
        <end position="126"/>
    </location>
</feature>
<keyword evidence="5 6" id="KW-0472">Membrane</keyword>
<dbReference type="Pfam" id="PF01027">
    <property type="entry name" value="Bax1-I"/>
    <property type="match status" value="1"/>
</dbReference>
<evidence type="ECO:0000256" key="2">
    <source>
        <dbReference type="ARBA" id="ARBA00010350"/>
    </source>
</evidence>
<dbReference type="InterPro" id="IPR006214">
    <property type="entry name" value="Bax_inhibitor_1-related"/>
</dbReference>
<keyword evidence="4 6" id="KW-1133">Transmembrane helix</keyword>
<comment type="caution">
    <text evidence="7">The sequence shown here is derived from an EMBL/GenBank/DDBJ whole genome shotgun (WGS) entry which is preliminary data.</text>
</comment>
<evidence type="ECO:0000256" key="3">
    <source>
        <dbReference type="ARBA" id="ARBA00022692"/>
    </source>
</evidence>
<evidence type="ECO:0000256" key="4">
    <source>
        <dbReference type="ARBA" id="ARBA00022989"/>
    </source>
</evidence>
<dbReference type="GO" id="GO:0005886">
    <property type="term" value="C:plasma membrane"/>
    <property type="evidence" value="ECO:0007669"/>
    <property type="project" value="TreeGrafter"/>
</dbReference>
<dbReference type="CDD" id="cd10432">
    <property type="entry name" value="BI-1-like_bacterial"/>
    <property type="match status" value="1"/>
</dbReference>
<feature type="transmembrane region" description="Helical" evidence="6">
    <location>
        <begin position="77"/>
        <end position="98"/>
    </location>
</feature>
<evidence type="ECO:0000313" key="7">
    <source>
        <dbReference type="EMBL" id="MBH8596061.1"/>
    </source>
</evidence>
<feature type="transmembrane region" description="Helical" evidence="6">
    <location>
        <begin position="199"/>
        <end position="219"/>
    </location>
</feature>
<evidence type="ECO:0000256" key="1">
    <source>
        <dbReference type="ARBA" id="ARBA00004141"/>
    </source>
</evidence>